<evidence type="ECO:0000313" key="2">
    <source>
        <dbReference type="Proteomes" id="UP001158576"/>
    </source>
</evidence>
<name>A0ABN7SJX3_OIKDI</name>
<gene>
    <name evidence="1" type="ORF">OKIOD_LOCUS8647</name>
</gene>
<evidence type="ECO:0000313" key="1">
    <source>
        <dbReference type="EMBL" id="CAG5101438.1"/>
    </source>
</evidence>
<accession>A0ABN7SJX3</accession>
<dbReference type="Proteomes" id="UP001158576">
    <property type="component" value="Chromosome YSR"/>
</dbReference>
<proteinExistence type="predicted"/>
<keyword evidence="2" id="KW-1185">Reference proteome</keyword>
<reference evidence="1 2" key="1">
    <citation type="submission" date="2021-04" db="EMBL/GenBank/DDBJ databases">
        <authorList>
            <person name="Bliznina A."/>
        </authorList>
    </citation>
    <scope>NUCLEOTIDE SEQUENCE [LARGE SCALE GENOMIC DNA]</scope>
</reference>
<dbReference type="EMBL" id="OU015570">
    <property type="protein sequence ID" value="CAG5101438.1"/>
    <property type="molecule type" value="Genomic_DNA"/>
</dbReference>
<organism evidence="1 2">
    <name type="scientific">Oikopleura dioica</name>
    <name type="common">Tunicate</name>
    <dbReference type="NCBI Taxonomy" id="34765"/>
    <lineage>
        <taxon>Eukaryota</taxon>
        <taxon>Metazoa</taxon>
        <taxon>Chordata</taxon>
        <taxon>Tunicata</taxon>
        <taxon>Appendicularia</taxon>
        <taxon>Copelata</taxon>
        <taxon>Oikopleuridae</taxon>
        <taxon>Oikopleura</taxon>
    </lineage>
</organism>
<sequence>MSFSDHRPETERERRDRETNELKEFLKLSHWLLAEGPRLRRGEITEESLRPLAHQVNHAMWDAEKTINCRYWRDVYNTRPKTDSLRQLLDEVLIMKARIKKPIRTVLDSACM</sequence>
<protein>
    <submittedName>
        <fullName evidence="1">Oidioi.mRNA.OKI2018_I69.YSR.g17089.t1.cds</fullName>
    </submittedName>
</protein>